<evidence type="ECO:0000313" key="1">
    <source>
        <dbReference type="EMBL" id="MCP2350602.1"/>
    </source>
</evidence>
<keyword evidence="2" id="KW-1185">Reference proteome</keyword>
<comment type="caution">
    <text evidence="1">The sequence shown here is derived from an EMBL/GenBank/DDBJ whole genome shotgun (WGS) entry which is preliminary data.</text>
</comment>
<evidence type="ECO:0000313" key="2">
    <source>
        <dbReference type="Proteomes" id="UP001320766"/>
    </source>
</evidence>
<dbReference type="RefSeq" id="WP_253776122.1">
    <property type="nucleotide sequence ID" value="NZ_BAAAVE010000017.1"/>
</dbReference>
<proteinExistence type="predicted"/>
<dbReference type="Proteomes" id="UP001320766">
    <property type="component" value="Unassembled WGS sequence"/>
</dbReference>
<organism evidence="1 2">
    <name type="scientific">Nonomuraea roseoviolacea subsp. carminata</name>
    <dbReference type="NCBI Taxonomy" id="160689"/>
    <lineage>
        <taxon>Bacteria</taxon>
        <taxon>Bacillati</taxon>
        <taxon>Actinomycetota</taxon>
        <taxon>Actinomycetes</taxon>
        <taxon>Streptosporangiales</taxon>
        <taxon>Streptosporangiaceae</taxon>
        <taxon>Nonomuraea</taxon>
    </lineage>
</organism>
<name>A0ABT1KAI5_9ACTN</name>
<protein>
    <recommendedName>
        <fullName evidence="3">DUF222 domain-containing protein</fullName>
    </recommendedName>
</protein>
<sequence>MSQANLDFLAHLFDVVESLTERADQQISFGLDEVGPTSSLAQDDVGMDGFKVSIMVMSSIGSALDHAITLRSLVTKAGEVTNAAPWTLLRGVIEPSSLAVWILDATSRVHRQERALRVWRHDMHERSNWEKDTGFVPTPPGKKATDRMKQIDEIVQRLGLRPQQVAQKLYYSHTVRDAGEAAGMPGAAARARWRECSGFAHGRNWSSMRLSQPIAATRLRDRDGAMVALTLNETHLEGVADLATTLLNKALSDYADAANG</sequence>
<gene>
    <name evidence="1" type="ORF">HD595_006724</name>
</gene>
<accession>A0ABT1KAI5</accession>
<evidence type="ECO:0008006" key="3">
    <source>
        <dbReference type="Google" id="ProtNLM"/>
    </source>
</evidence>
<reference evidence="1 2" key="1">
    <citation type="submission" date="2022-06" db="EMBL/GenBank/DDBJ databases">
        <title>Sequencing the genomes of 1000 actinobacteria strains.</title>
        <authorList>
            <person name="Klenk H.-P."/>
        </authorList>
    </citation>
    <scope>NUCLEOTIDE SEQUENCE [LARGE SCALE GENOMIC DNA]</scope>
    <source>
        <strain evidence="1 2">DSM 44170</strain>
    </source>
</reference>
<dbReference type="EMBL" id="JAMZEC010000001">
    <property type="protein sequence ID" value="MCP2350602.1"/>
    <property type="molecule type" value="Genomic_DNA"/>
</dbReference>